<dbReference type="KEGG" id="sly:101268877"/>
<dbReference type="FunCoup" id="A0A3Q7GVB3">
    <property type="interactions" value="158"/>
</dbReference>
<organism evidence="11">
    <name type="scientific">Solanum lycopersicum</name>
    <name type="common">Tomato</name>
    <name type="synonym">Lycopersicon esculentum</name>
    <dbReference type="NCBI Taxonomy" id="4081"/>
    <lineage>
        <taxon>Eukaryota</taxon>
        <taxon>Viridiplantae</taxon>
        <taxon>Streptophyta</taxon>
        <taxon>Embryophyta</taxon>
        <taxon>Tracheophyta</taxon>
        <taxon>Spermatophyta</taxon>
        <taxon>Magnoliopsida</taxon>
        <taxon>eudicotyledons</taxon>
        <taxon>Gunneridae</taxon>
        <taxon>Pentapetalae</taxon>
        <taxon>asterids</taxon>
        <taxon>lamiids</taxon>
        <taxon>Solanales</taxon>
        <taxon>Solanaceae</taxon>
        <taxon>Solanoideae</taxon>
        <taxon>Solaneae</taxon>
        <taxon>Solanum</taxon>
        <taxon>Solanum subgen. Lycopersicon</taxon>
    </lineage>
</organism>
<evidence type="ECO:0000256" key="4">
    <source>
        <dbReference type="ARBA" id="ARBA00022833"/>
    </source>
</evidence>
<comment type="subcellular location">
    <subcellularLocation>
        <location evidence="1">Nucleus</location>
    </subcellularLocation>
</comment>
<dbReference type="RefSeq" id="XP_004242274.1">
    <property type="nucleotide sequence ID" value="XM_004242226.5"/>
</dbReference>
<dbReference type="PANTHER" id="PTHR45801:SF18">
    <property type="entry name" value="TRANSCRIPTIONAL REGULATOR SUPERMAN-LIKE"/>
    <property type="match status" value="1"/>
</dbReference>
<dbReference type="Pfam" id="PF13912">
    <property type="entry name" value="zf-C2H2_6"/>
    <property type="match status" value="1"/>
</dbReference>
<evidence type="ECO:0000256" key="6">
    <source>
        <dbReference type="ARBA" id="ARBA00023163"/>
    </source>
</evidence>
<keyword evidence="5" id="KW-0805">Transcription regulation</keyword>
<dbReference type="STRING" id="4081.A0A3Q7GVB3"/>
<evidence type="ECO:0000259" key="10">
    <source>
        <dbReference type="PROSITE" id="PS50157"/>
    </source>
</evidence>
<dbReference type="OMA" id="NNLMSPC"/>
<dbReference type="SMR" id="A0A3Q7GVB3"/>
<feature type="domain" description="C2H2-type" evidence="10">
    <location>
        <begin position="33"/>
        <end position="60"/>
    </location>
</feature>
<evidence type="ECO:0000256" key="1">
    <source>
        <dbReference type="ARBA" id="ARBA00004123"/>
    </source>
</evidence>
<evidence type="ECO:0000256" key="9">
    <source>
        <dbReference type="SAM" id="MobiDB-lite"/>
    </source>
</evidence>
<dbReference type="GO" id="GO:0005634">
    <property type="term" value="C:nucleus"/>
    <property type="evidence" value="ECO:0007669"/>
    <property type="project" value="UniProtKB-SubCell"/>
</dbReference>
<dbReference type="Proteomes" id="UP000004994">
    <property type="component" value="Chromosome 6"/>
</dbReference>
<evidence type="ECO:0000256" key="5">
    <source>
        <dbReference type="ARBA" id="ARBA00023015"/>
    </source>
</evidence>
<gene>
    <name evidence="11" type="primary">LOC101268877</name>
</gene>
<dbReference type="PROSITE" id="PS50157">
    <property type="entry name" value="ZINC_FINGER_C2H2_2"/>
    <property type="match status" value="1"/>
</dbReference>
<dbReference type="GeneID" id="101268877"/>
<dbReference type="SUPFAM" id="SSF57667">
    <property type="entry name" value="beta-beta-alpha zinc fingers"/>
    <property type="match status" value="1"/>
</dbReference>
<dbReference type="Gramene" id="Solyc06g061160.1.1">
    <property type="protein sequence ID" value="Solyc06g061160.1.1.1"/>
    <property type="gene ID" value="Solyc06g061160.1"/>
</dbReference>
<keyword evidence="7" id="KW-0539">Nucleus</keyword>
<dbReference type="GO" id="GO:0008270">
    <property type="term" value="F:zinc ion binding"/>
    <property type="evidence" value="ECO:0007669"/>
    <property type="project" value="UniProtKB-KW"/>
</dbReference>
<evidence type="ECO:0000256" key="8">
    <source>
        <dbReference type="PROSITE-ProRule" id="PRU00042"/>
    </source>
</evidence>
<keyword evidence="12" id="KW-1185">Reference proteome</keyword>
<name>A0A3Q7GVB3_SOLLC</name>
<dbReference type="InterPro" id="IPR013087">
    <property type="entry name" value="Znf_C2H2_type"/>
</dbReference>
<feature type="compositionally biased region" description="Polar residues" evidence="9">
    <location>
        <begin position="154"/>
        <end position="174"/>
    </location>
</feature>
<dbReference type="OrthoDB" id="1708403at2759"/>
<keyword evidence="2" id="KW-0479">Metal-binding</keyword>
<accession>A0A3Q7GVB3</accession>
<dbReference type="InterPro" id="IPR052426">
    <property type="entry name" value="Plant_dev_regulator"/>
</dbReference>
<proteinExistence type="predicted"/>
<dbReference type="InterPro" id="IPR036236">
    <property type="entry name" value="Znf_C2H2_sf"/>
</dbReference>
<dbReference type="Gene3D" id="3.30.160.60">
    <property type="entry name" value="Classic Zinc Finger"/>
    <property type="match status" value="1"/>
</dbReference>
<evidence type="ECO:0000256" key="2">
    <source>
        <dbReference type="ARBA" id="ARBA00022723"/>
    </source>
</evidence>
<evidence type="ECO:0000256" key="7">
    <source>
        <dbReference type="ARBA" id="ARBA00023242"/>
    </source>
</evidence>
<protein>
    <recommendedName>
        <fullName evidence="10">C2H2-type domain-containing protein</fullName>
    </recommendedName>
</protein>
<feature type="region of interest" description="Disordered" evidence="9">
    <location>
        <begin position="154"/>
        <end position="180"/>
    </location>
</feature>
<keyword evidence="3 8" id="KW-0863">Zinc-finger</keyword>
<keyword evidence="6" id="KW-0804">Transcription</keyword>
<evidence type="ECO:0000313" key="12">
    <source>
        <dbReference type="Proteomes" id="UP000004994"/>
    </source>
</evidence>
<dbReference type="AlphaFoldDB" id="A0A3Q7GVB3"/>
<dbReference type="PROSITE" id="PS00028">
    <property type="entry name" value="ZINC_FINGER_C2H2_1"/>
    <property type="match status" value="1"/>
</dbReference>
<evidence type="ECO:0000256" key="3">
    <source>
        <dbReference type="ARBA" id="ARBA00022771"/>
    </source>
</evidence>
<dbReference type="PaxDb" id="4081-Solyc06g061160.1.1"/>
<sequence length="199" mass="22537">MWNPKDDDDSWEVRAFEEDTGNSMGATWPPRFYTCTFCRREFRSAQALGGHMNVHRSDRVRLNQTPSHASNSSTINFPNANSTLLIQNQEFIQNGGLCFLYSMPNYYYNNPNPTTINKSSNVDPSNLLSNISPFLTNNLMSPCTIPSSNFQPHNISSSSFNTSEPSASNSTSNDNNRDKRIEDEIDLELRLGWRSAIPR</sequence>
<dbReference type="InParanoid" id="A0A3Q7GVB3"/>
<dbReference type="SMART" id="SM00355">
    <property type="entry name" value="ZnF_C2H2"/>
    <property type="match status" value="1"/>
</dbReference>
<reference evidence="11" key="2">
    <citation type="submission" date="2019-01" db="UniProtKB">
        <authorList>
            <consortium name="EnsemblPlants"/>
        </authorList>
    </citation>
    <scope>IDENTIFICATION</scope>
    <source>
        <strain evidence="11">cv. Heinz 1706</strain>
    </source>
</reference>
<dbReference type="PANTHER" id="PTHR45801">
    <property type="entry name" value="OS07G0101800 PROTEIN"/>
    <property type="match status" value="1"/>
</dbReference>
<keyword evidence="4" id="KW-0862">Zinc</keyword>
<dbReference type="EnsemblPlants" id="Solyc06g061160.1.1">
    <property type="protein sequence ID" value="Solyc06g061160.1.1.1"/>
    <property type="gene ID" value="Solyc06g061160.1"/>
</dbReference>
<reference evidence="11" key="1">
    <citation type="journal article" date="2012" name="Nature">
        <title>The tomato genome sequence provides insights into fleshy fruit evolution.</title>
        <authorList>
            <consortium name="Tomato Genome Consortium"/>
        </authorList>
    </citation>
    <scope>NUCLEOTIDE SEQUENCE [LARGE SCALE GENOMIC DNA]</scope>
    <source>
        <strain evidence="11">cv. Heinz 1706</strain>
    </source>
</reference>
<evidence type="ECO:0000313" key="11">
    <source>
        <dbReference type="EnsemblPlants" id="Solyc06g061160.1.1.1"/>
    </source>
</evidence>